<dbReference type="InterPro" id="IPR045025">
    <property type="entry name" value="HACL1-like"/>
</dbReference>
<dbReference type="EMBL" id="JBHPBY010000174">
    <property type="protein sequence ID" value="MFC1851293.1"/>
    <property type="molecule type" value="Genomic_DNA"/>
</dbReference>
<dbReference type="PROSITE" id="PS51379">
    <property type="entry name" value="4FE4S_FER_2"/>
    <property type="match status" value="1"/>
</dbReference>
<dbReference type="Gene3D" id="3.30.70.20">
    <property type="match status" value="1"/>
</dbReference>
<dbReference type="Pfam" id="PF01855">
    <property type="entry name" value="POR_N"/>
    <property type="match status" value="1"/>
</dbReference>
<proteinExistence type="predicted"/>
<dbReference type="SUPFAM" id="SSF52518">
    <property type="entry name" value="Thiamin diphosphate-binding fold (THDP-binding)"/>
    <property type="match status" value="2"/>
</dbReference>
<keyword evidence="3" id="KW-0249">Electron transport</keyword>
<evidence type="ECO:0000313" key="5">
    <source>
        <dbReference type="EMBL" id="MFC1851293.1"/>
    </source>
</evidence>
<keyword evidence="3" id="KW-0813">Transport</keyword>
<evidence type="ECO:0000259" key="4">
    <source>
        <dbReference type="PROSITE" id="PS51379"/>
    </source>
</evidence>
<organism evidence="5 6">
    <name type="scientific">candidate division CSSED10-310 bacterium</name>
    <dbReference type="NCBI Taxonomy" id="2855610"/>
    <lineage>
        <taxon>Bacteria</taxon>
        <taxon>Bacteria division CSSED10-310</taxon>
    </lineage>
</organism>
<dbReference type="SUPFAM" id="SSF54862">
    <property type="entry name" value="4Fe-4S ferredoxins"/>
    <property type="match status" value="1"/>
</dbReference>
<dbReference type="Gene3D" id="3.40.50.970">
    <property type="match status" value="2"/>
</dbReference>
<accession>A0ABV6YZ04</accession>
<dbReference type="InterPro" id="IPR017896">
    <property type="entry name" value="4Fe4S_Fe-S-bd"/>
</dbReference>
<dbReference type="CDD" id="cd07034">
    <property type="entry name" value="TPP_PYR_PFOR_IOR-alpha_like"/>
    <property type="match status" value="1"/>
</dbReference>
<keyword evidence="1 3" id="KW-0479">Metal-binding</keyword>
<evidence type="ECO:0000313" key="6">
    <source>
        <dbReference type="Proteomes" id="UP001594351"/>
    </source>
</evidence>
<dbReference type="Pfam" id="PF02775">
    <property type="entry name" value="TPP_enzyme_C"/>
    <property type="match status" value="1"/>
</dbReference>
<dbReference type="EC" id="1.2.7.8" evidence="3"/>
<sequence>MKELGKMLISRTPLSEIVMGNSAIVRAMVETGTRVVTSYPGSPTPEIATAIRSIDQEEVPFYFEFSVNEKVATEVALGASLNGHLACVFFKSVGLNVAADTFVQLSLFELIGGMVIVLGDDPGANSSQNEQDNRHYAHLAYTPMFEPATPTEVYRMYKEAARLSKEKKMPVILRLTTHVCHAKEKVDFDDWEAEPHDDTPRFNEKNGPYIPITKLVFPLKEKALKKLESVRDYAEKSRLYEIIEHGHQKRGIITMGLPFLSLMDVLAASSEKPDIFKIGLVHPLPRKAILDFLADHEEIKILEELDDIIEKEIKALAWDNKLETSIIGKKDLNDWMGEYTPGKVQEIMFKTWPDIFPAKVTETGPLVSVPARPAQMCPGCGHRSAFHALKSVLAETDIKVADIGCHLLGFQPPYDLGQVIVCMGASPGLGSGLSLFNSSRRVVAFLGDSTFFHAGGPGIINALFNNHNLTLILMENGTTAMTGHQDHPASGINFRSQTAKMPLRKVLEGYGLSVREIDTYKQKELARAVQEAIAEEGFSVVIAKHPCMLKFSREQRKKGPFPKRQAVIDESLCEKLHTCVSFFGCPSFVLGEHGEVIVNPDLCIGDGSCVQTCPSQAIHMVEVGGSKK</sequence>
<evidence type="ECO:0000256" key="2">
    <source>
        <dbReference type="ARBA" id="ARBA00023002"/>
    </source>
</evidence>
<dbReference type="Proteomes" id="UP001594351">
    <property type="component" value="Unassembled WGS sequence"/>
</dbReference>
<name>A0ABV6YZ04_UNCC1</name>
<reference evidence="5 6" key="1">
    <citation type="submission" date="2024-09" db="EMBL/GenBank/DDBJ databases">
        <title>Laminarin stimulates single cell rates of sulfate reduction while oxygen inhibits transcriptomic activity in coastal marine sediment.</title>
        <authorList>
            <person name="Lindsay M."/>
            <person name="Orcutt B."/>
            <person name="Emerson D."/>
            <person name="Stepanauskas R."/>
            <person name="D'Angelo T."/>
        </authorList>
    </citation>
    <scope>NUCLEOTIDE SEQUENCE [LARGE SCALE GENOMIC DNA]</scope>
    <source>
        <strain evidence="5">SAG AM-311-K15</strain>
    </source>
</reference>
<comment type="caution">
    <text evidence="5">The sequence shown here is derived from an EMBL/GenBank/DDBJ whole genome shotgun (WGS) entry which is preliminary data.</text>
</comment>
<dbReference type="InterPro" id="IPR002880">
    <property type="entry name" value="Pyrv_Fd/Flavodoxin_OxRdtase_N"/>
</dbReference>
<protein>
    <recommendedName>
        <fullName evidence="3">Indolepyruvate oxidoreductase subunit IorA</fullName>
        <shortName evidence="3">IOR</shortName>
        <ecNumber evidence="3">1.2.7.8</ecNumber>
    </recommendedName>
    <alternativeName>
        <fullName evidence="3">Indolepyruvate ferredoxin oxidoreductase subunit alpha</fullName>
    </alternativeName>
</protein>
<dbReference type="PANTHER" id="PTHR43710">
    <property type="entry name" value="2-HYDROXYACYL-COA LYASE"/>
    <property type="match status" value="1"/>
</dbReference>
<dbReference type="InterPro" id="IPR029061">
    <property type="entry name" value="THDP-binding"/>
</dbReference>
<dbReference type="InterPro" id="IPR011766">
    <property type="entry name" value="TPP_enzyme_TPP-bd"/>
</dbReference>
<keyword evidence="3" id="KW-0408">Iron</keyword>
<keyword evidence="3" id="KW-0411">Iron-sulfur</keyword>
<dbReference type="CDD" id="cd02008">
    <property type="entry name" value="TPP_IOR_alpha"/>
    <property type="match status" value="1"/>
</dbReference>
<dbReference type="InterPro" id="IPR017721">
    <property type="entry name" value="IorA"/>
</dbReference>
<dbReference type="Pfam" id="PF00037">
    <property type="entry name" value="Fer4"/>
    <property type="match status" value="1"/>
</dbReference>
<evidence type="ECO:0000256" key="3">
    <source>
        <dbReference type="PIRNR" id="PIRNR006439"/>
    </source>
</evidence>
<feature type="domain" description="4Fe-4S ferredoxin-type" evidence="4">
    <location>
        <begin position="594"/>
        <end position="623"/>
    </location>
</feature>
<gene>
    <name evidence="5" type="ORF">ACFL27_13940</name>
</gene>
<comment type="function">
    <text evidence="3">Catalyzes the ferredoxin-dependent oxidative decarboxylation of arylpyruvates.</text>
</comment>
<dbReference type="PIRSF" id="PIRSF006439">
    <property type="entry name" value="Indolepyruvate_ferr_oxidored"/>
    <property type="match status" value="1"/>
</dbReference>
<keyword evidence="3" id="KW-0004">4Fe-4S</keyword>
<comment type="catalytic activity">
    <reaction evidence="3">
        <text>indole-3-pyruvate + 2 oxidized [2Fe-2S]-[ferredoxin] + CoA = (indol-3-yl)acetyl-CoA + 2 reduced [2Fe-2S]-[ferredoxin] + CO2 + H(+)</text>
        <dbReference type="Rhea" id="RHEA:12645"/>
        <dbReference type="Rhea" id="RHEA-COMP:10000"/>
        <dbReference type="Rhea" id="RHEA-COMP:10001"/>
        <dbReference type="ChEBI" id="CHEBI:15378"/>
        <dbReference type="ChEBI" id="CHEBI:16526"/>
        <dbReference type="ChEBI" id="CHEBI:17640"/>
        <dbReference type="ChEBI" id="CHEBI:33737"/>
        <dbReference type="ChEBI" id="CHEBI:33738"/>
        <dbReference type="ChEBI" id="CHEBI:57271"/>
        <dbReference type="ChEBI" id="CHEBI:57287"/>
        <dbReference type="EC" id="1.2.7.8"/>
    </reaction>
</comment>
<keyword evidence="6" id="KW-1185">Reference proteome</keyword>
<evidence type="ECO:0000256" key="1">
    <source>
        <dbReference type="ARBA" id="ARBA00022723"/>
    </source>
</evidence>
<dbReference type="PANTHER" id="PTHR43710:SF7">
    <property type="entry name" value="INDOLEPYRUVATE OXIDOREDUCTASE SUBUNIT IORA"/>
    <property type="match status" value="1"/>
</dbReference>
<comment type="cofactor">
    <cofactor evidence="3">
        <name>[4Fe-4S] cluster</name>
        <dbReference type="ChEBI" id="CHEBI:49883"/>
    </cofactor>
    <text evidence="3">Binds 2 [4Fe-4S] clusters. In this family the first cluster has a non-standard and varying [4Fe-4S] binding motif CX(2)CX(2)CX(4-5)CP.</text>
</comment>
<keyword evidence="2 3" id="KW-0560">Oxidoreductase</keyword>